<dbReference type="AlphaFoldDB" id="S0F8W0"/>
<reference evidence="2 3" key="1">
    <citation type="submission" date="2008-12" db="EMBL/GenBank/DDBJ databases">
        <authorList>
            <person name="Fulton L."/>
            <person name="Clifton S."/>
            <person name="Fulton B."/>
            <person name="Xu J."/>
            <person name="Minx P."/>
            <person name="Pepin K.H."/>
            <person name="Johnson M."/>
            <person name="Bhonagiri V."/>
            <person name="Nash W.E."/>
            <person name="Mardis E.R."/>
            <person name="Wilson R.K."/>
        </authorList>
    </citation>
    <scope>NUCLEOTIDE SEQUENCE [LARGE SCALE GENOMIC DNA]</scope>
    <source>
        <strain evidence="2 3">DSM 18228</strain>
    </source>
</reference>
<evidence type="ECO:0000313" key="2">
    <source>
        <dbReference type="EMBL" id="EEF76868.1"/>
    </source>
</evidence>
<gene>
    <name evidence="2" type="ORF">BACCOPRO_02374</name>
</gene>
<evidence type="ECO:0000256" key="1">
    <source>
        <dbReference type="SAM" id="MobiDB-lite"/>
    </source>
</evidence>
<organism evidence="2 3">
    <name type="scientific">Phocaeicola coprophilus DSM 18228 = JCM 13818</name>
    <dbReference type="NCBI Taxonomy" id="547042"/>
    <lineage>
        <taxon>Bacteria</taxon>
        <taxon>Pseudomonadati</taxon>
        <taxon>Bacteroidota</taxon>
        <taxon>Bacteroidia</taxon>
        <taxon>Bacteroidales</taxon>
        <taxon>Bacteroidaceae</taxon>
        <taxon>Phocaeicola</taxon>
    </lineage>
</organism>
<dbReference type="Proteomes" id="UP000014073">
    <property type="component" value="Unassembled WGS sequence"/>
</dbReference>
<evidence type="ECO:0000313" key="3">
    <source>
        <dbReference type="Proteomes" id="UP000014073"/>
    </source>
</evidence>
<keyword evidence="3" id="KW-1185">Reference proteome</keyword>
<feature type="region of interest" description="Disordered" evidence="1">
    <location>
        <begin position="46"/>
        <end position="69"/>
    </location>
</feature>
<sequence>MGLNRAVVAEALCGPLLHRAEASGQRFSEPCEIVQQSPRAFKKTFRRLQKKNSANQTKRRDVFPSRRSH</sequence>
<proteinExistence type="predicted"/>
<protein>
    <submittedName>
        <fullName evidence="2">Uncharacterized protein</fullName>
    </submittedName>
</protein>
<feature type="compositionally biased region" description="Basic and acidic residues" evidence="1">
    <location>
        <begin position="58"/>
        <end position="69"/>
    </location>
</feature>
<comment type="caution">
    <text evidence="2">The sequence shown here is derived from an EMBL/GenBank/DDBJ whole genome shotgun (WGS) entry which is preliminary data.</text>
</comment>
<name>S0F8W0_9BACT</name>
<accession>S0F8W0</accession>
<dbReference type="HOGENOM" id="CLU_2767173_0_0_10"/>
<dbReference type="EMBL" id="ACBW01000156">
    <property type="protein sequence ID" value="EEF76868.1"/>
    <property type="molecule type" value="Genomic_DNA"/>
</dbReference>